<name>A0ABR0AFG3_9CRUS</name>
<keyword evidence="3" id="KW-1185">Reference proteome</keyword>
<dbReference type="InterPro" id="IPR049352">
    <property type="entry name" value="Rost"/>
</dbReference>
<accession>A0ABR0AFG3</accession>
<dbReference type="PANTHER" id="PTHR12242">
    <property type="entry name" value="OS02G0130600 PROTEIN-RELATED"/>
    <property type="match status" value="1"/>
</dbReference>
<organism evidence="2 3">
    <name type="scientific">Daphnia magna</name>
    <dbReference type="NCBI Taxonomy" id="35525"/>
    <lineage>
        <taxon>Eukaryota</taxon>
        <taxon>Metazoa</taxon>
        <taxon>Ecdysozoa</taxon>
        <taxon>Arthropoda</taxon>
        <taxon>Crustacea</taxon>
        <taxon>Branchiopoda</taxon>
        <taxon>Diplostraca</taxon>
        <taxon>Cladocera</taxon>
        <taxon>Anomopoda</taxon>
        <taxon>Daphniidae</taxon>
        <taxon>Daphnia</taxon>
    </lineage>
</organism>
<feature type="transmembrane region" description="Helical" evidence="1">
    <location>
        <begin position="35"/>
        <end position="55"/>
    </location>
</feature>
<comment type="caution">
    <text evidence="2">The sequence shown here is derived from an EMBL/GenBank/DDBJ whole genome shotgun (WGS) entry which is preliminary data.</text>
</comment>
<sequence>MAVPFFHFICVQQKKLKASSSGSQRRVKFLVTNYLIYRFVVAALLLLISVFCLSVSQHPNYWFIYLSHNGLILQTIHLGVAAALPVQLLLTPPKDGFDNSLSHSSRFSWFLYNVTNSISLIISAVFWAGFSVVEREPKDTDFLIHGMNSIITICDLFITGGRRENGMSTIYPLLDWDNVSVTLPCVTVGLILGLLFIHGLVWALHLFRDRVINCVNSHGTEENPALQGQWNPALIIDENRVVGFDIIV</sequence>
<feature type="transmembrane region" description="Helical" evidence="1">
    <location>
        <begin position="62"/>
        <end position="90"/>
    </location>
</feature>
<keyword evidence="1" id="KW-0472">Membrane</keyword>
<dbReference type="PANTHER" id="PTHR12242:SF49">
    <property type="entry name" value="HEADBUTT, ISOFORM E"/>
    <property type="match status" value="1"/>
</dbReference>
<protein>
    <submittedName>
        <fullName evidence="2">Uncharacterized protein</fullName>
    </submittedName>
</protein>
<reference evidence="2 3" key="1">
    <citation type="journal article" date="2023" name="Nucleic Acids Res.">
        <title>The hologenome of Daphnia magna reveals possible DNA methylation and microbiome-mediated evolution of the host genome.</title>
        <authorList>
            <person name="Chaturvedi A."/>
            <person name="Li X."/>
            <person name="Dhandapani V."/>
            <person name="Marshall H."/>
            <person name="Kissane S."/>
            <person name="Cuenca-Cambronero M."/>
            <person name="Asole G."/>
            <person name="Calvet F."/>
            <person name="Ruiz-Romero M."/>
            <person name="Marangio P."/>
            <person name="Guigo R."/>
            <person name="Rago D."/>
            <person name="Mirbahai L."/>
            <person name="Eastwood N."/>
            <person name="Colbourne J.K."/>
            <person name="Zhou J."/>
            <person name="Mallon E."/>
            <person name="Orsini L."/>
        </authorList>
    </citation>
    <scope>NUCLEOTIDE SEQUENCE [LARGE SCALE GENOMIC DNA]</scope>
    <source>
        <strain evidence="2">LRV0_1</strain>
    </source>
</reference>
<proteinExistence type="predicted"/>
<keyword evidence="1" id="KW-1133">Transmembrane helix</keyword>
<feature type="transmembrane region" description="Helical" evidence="1">
    <location>
        <begin position="142"/>
        <end position="161"/>
    </location>
</feature>
<evidence type="ECO:0000313" key="2">
    <source>
        <dbReference type="EMBL" id="KAK4023799.1"/>
    </source>
</evidence>
<dbReference type="Proteomes" id="UP001234178">
    <property type="component" value="Unassembled WGS sequence"/>
</dbReference>
<evidence type="ECO:0000313" key="3">
    <source>
        <dbReference type="Proteomes" id="UP001234178"/>
    </source>
</evidence>
<feature type="transmembrane region" description="Helical" evidence="1">
    <location>
        <begin position="181"/>
        <end position="204"/>
    </location>
</feature>
<dbReference type="EMBL" id="JAOYFB010000037">
    <property type="protein sequence ID" value="KAK4023799.1"/>
    <property type="molecule type" value="Genomic_DNA"/>
</dbReference>
<keyword evidence="1" id="KW-0812">Transmembrane</keyword>
<evidence type="ECO:0000256" key="1">
    <source>
        <dbReference type="SAM" id="Phobius"/>
    </source>
</evidence>
<gene>
    <name evidence="2" type="ORF">OUZ56_009198</name>
</gene>
<feature type="transmembrane region" description="Helical" evidence="1">
    <location>
        <begin position="110"/>
        <end position="130"/>
    </location>
</feature>
<dbReference type="Pfam" id="PF21534">
    <property type="entry name" value="Rost"/>
    <property type="match status" value="1"/>
</dbReference>